<name>A0ABT4R3D1_9HYPH</name>
<dbReference type="NCBIfam" id="TIGR00738">
    <property type="entry name" value="rrf2_super"/>
    <property type="match status" value="1"/>
</dbReference>
<dbReference type="PROSITE" id="PS51197">
    <property type="entry name" value="HTH_RRF2_2"/>
    <property type="match status" value="1"/>
</dbReference>
<dbReference type="EMBL" id="JAPFQA010000025">
    <property type="protein sequence ID" value="MCZ8548340.1"/>
    <property type="molecule type" value="Genomic_DNA"/>
</dbReference>
<keyword evidence="1" id="KW-0238">DNA-binding</keyword>
<evidence type="ECO:0000313" key="4">
    <source>
        <dbReference type="Proteomes" id="UP001152178"/>
    </source>
</evidence>
<accession>A0ABT4R3D1</accession>
<protein>
    <submittedName>
        <fullName evidence="3">Rrf2 family transcriptional regulator</fullName>
    </submittedName>
</protein>
<reference evidence="3" key="1">
    <citation type="submission" date="2022-11" db="EMBL/GenBank/DDBJ databases">
        <authorList>
            <person name="Coimbra C."/>
        </authorList>
    </citation>
    <scope>NUCLEOTIDE SEQUENCE</scope>
    <source>
        <strain evidence="3">Jales19</strain>
    </source>
</reference>
<dbReference type="InterPro" id="IPR000944">
    <property type="entry name" value="Tscrpt_reg_Rrf2"/>
</dbReference>
<dbReference type="RefSeq" id="WP_269908594.1">
    <property type="nucleotide sequence ID" value="NZ_JAPFQA010000025.1"/>
</dbReference>
<dbReference type="Pfam" id="PF02082">
    <property type="entry name" value="Rrf2"/>
    <property type="match status" value="1"/>
</dbReference>
<comment type="caution">
    <text evidence="3">The sequence shown here is derived from an EMBL/GenBank/DDBJ whole genome shotgun (WGS) entry which is preliminary data.</text>
</comment>
<evidence type="ECO:0000313" key="3">
    <source>
        <dbReference type="EMBL" id="MCZ8548340.1"/>
    </source>
</evidence>
<sequence>MRLTNFSDYALRMLMYAASAGDRLITIEETARTFGVSKTHLNKVANTLTRSGYLKAIRGRSGGLVLGLRPEMIRIADVIRLTEPDFAVVECFATGNQCVLTHSCKLSSMFGEAMASFQSILDRYTLADVTLTPQDFLGRLPPPQPSGLAGGDGRGADEAPHLAAGTI</sequence>
<gene>
    <name evidence="3" type="ORF">OOJ09_29575</name>
</gene>
<dbReference type="SUPFAM" id="SSF46785">
    <property type="entry name" value="Winged helix' DNA-binding domain"/>
    <property type="match status" value="1"/>
</dbReference>
<keyword evidence="4" id="KW-1185">Reference proteome</keyword>
<organism evidence="3 4">
    <name type="scientific">Mesorhizobium qingshengii</name>
    <dbReference type="NCBI Taxonomy" id="1165689"/>
    <lineage>
        <taxon>Bacteria</taxon>
        <taxon>Pseudomonadati</taxon>
        <taxon>Pseudomonadota</taxon>
        <taxon>Alphaproteobacteria</taxon>
        <taxon>Hyphomicrobiales</taxon>
        <taxon>Phyllobacteriaceae</taxon>
        <taxon>Mesorhizobium</taxon>
    </lineage>
</organism>
<evidence type="ECO:0000256" key="1">
    <source>
        <dbReference type="ARBA" id="ARBA00023125"/>
    </source>
</evidence>
<feature type="region of interest" description="Disordered" evidence="2">
    <location>
        <begin position="135"/>
        <end position="155"/>
    </location>
</feature>
<dbReference type="InterPro" id="IPR036390">
    <property type="entry name" value="WH_DNA-bd_sf"/>
</dbReference>
<evidence type="ECO:0000256" key="2">
    <source>
        <dbReference type="SAM" id="MobiDB-lite"/>
    </source>
</evidence>
<dbReference type="Gene3D" id="1.10.10.10">
    <property type="entry name" value="Winged helix-like DNA-binding domain superfamily/Winged helix DNA-binding domain"/>
    <property type="match status" value="1"/>
</dbReference>
<dbReference type="InterPro" id="IPR036388">
    <property type="entry name" value="WH-like_DNA-bd_sf"/>
</dbReference>
<proteinExistence type="predicted"/>
<dbReference type="PANTHER" id="PTHR33221">
    <property type="entry name" value="WINGED HELIX-TURN-HELIX TRANSCRIPTIONAL REGULATOR, RRF2 FAMILY"/>
    <property type="match status" value="1"/>
</dbReference>
<dbReference type="Proteomes" id="UP001152178">
    <property type="component" value="Unassembled WGS sequence"/>
</dbReference>
<dbReference type="PANTHER" id="PTHR33221:SF4">
    <property type="entry name" value="HTH-TYPE TRANSCRIPTIONAL REPRESSOR NSRR"/>
    <property type="match status" value="1"/>
</dbReference>